<organism evidence="2 3">
    <name type="scientific">Lachnoanaerobaculum saburreum F0468</name>
    <dbReference type="NCBI Taxonomy" id="1095750"/>
    <lineage>
        <taxon>Bacteria</taxon>
        <taxon>Bacillati</taxon>
        <taxon>Bacillota</taxon>
        <taxon>Clostridia</taxon>
        <taxon>Lachnospirales</taxon>
        <taxon>Lachnospiraceae</taxon>
        <taxon>Lachnoanaerobaculum</taxon>
    </lineage>
</organism>
<proteinExistence type="predicted"/>
<evidence type="ECO:0000313" key="3">
    <source>
        <dbReference type="Proteomes" id="UP000005039"/>
    </source>
</evidence>
<evidence type="ECO:0000256" key="1">
    <source>
        <dbReference type="SAM" id="Coils"/>
    </source>
</evidence>
<dbReference type="EMBL" id="AJGH01000052">
    <property type="protein sequence ID" value="EIC96231.1"/>
    <property type="molecule type" value="Genomic_DNA"/>
</dbReference>
<dbReference type="PATRIC" id="fig|1095750.3.peg.986"/>
<protein>
    <recommendedName>
        <fullName evidence="4">Relaxase/mobilization nuclease domain protein</fullName>
    </recommendedName>
</protein>
<sequence>MFTGKCYQSNKKSYHKIRYQSDKLCKENNLSIIDEFYESYKKKYKTNGKSWYENALSELKKSYSKLPNSKEILSELDKLQEKKNTLIKEYSSSKSTIDELYQIRKNYGIYMGKEMER</sequence>
<feature type="coiled-coil region" evidence="1">
    <location>
        <begin position="69"/>
        <end position="96"/>
    </location>
</feature>
<comment type="caution">
    <text evidence="2">The sequence shown here is derived from an EMBL/GenBank/DDBJ whole genome shotgun (WGS) entry which is preliminary data.</text>
</comment>
<accession>I0R973</accession>
<evidence type="ECO:0008006" key="4">
    <source>
        <dbReference type="Google" id="ProtNLM"/>
    </source>
</evidence>
<keyword evidence="3" id="KW-1185">Reference proteome</keyword>
<dbReference type="eggNOG" id="COG3843">
    <property type="taxonomic scope" value="Bacteria"/>
</dbReference>
<evidence type="ECO:0000313" key="2">
    <source>
        <dbReference type="EMBL" id="EIC96231.1"/>
    </source>
</evidence>
<dbReference type="AlphaFoldDB" id="I0R973"/>
<dbReference type="Proteomes" id="UP000005039">
    <property type="component" value="Unassembled WGS sequence"/>
</dbReference>
<keyword evidence="1" id="KW-0175">Coiled coil</keyword>
<name>I0R973_9FIRM</name>
<gene>
    <name evidence="2" type="ORF">HMPREF9970_2159</name>
</gene>
<reference evidence="2 3" key="1">
    <citation type="submission" date="2012-03" db="EMBL/GenBank/DDBJ databases">
        <authorList>
            <person name="Durkin A.S."/>
            <person name="McCorrison J."/>
            <person name="Torralba M."/>
            <person name="Gillis M."/>
            <person name="Methe B."/>
            <person name="Sutton G."/>
            <person name="Nelson K.E."/>
        </authorList>
    </citation>
    <scope>NUCLEOTIDE SEQUENCE [LARGE SCALE GENOMIC DNA]</scope>
    <source>
        <strain evidence="2 3">F0468</strain>
    </source>
</reference>